<keyword evidence="5 7" id="KW-1133">Transmembrane helix</keyword>
<dbReference type="InterPro" id="IPR037185">
    <property type="entry name" value="EmrE-like"/>
</dbReference>
<evidence type="ECO:0000256" key="5">
    <source>
        <dbReference type="ARBA" id="ARBA00022989"/>
    </source>
</evidence>
<dbReference type="InterPro" id="IPR050638">
    <property type="entry name" value="AA-Vitamin_Transporters"/>
</dbReference>
<keyword evidence="3" id="KW-1003">Cell membrane</keyword>
<dbReference type="AlphaFoldDB" id="A0A3L7JXM7"/>
<evidence type="ECO:0000256" key="1">
    <source>
        <dbReference type="ARBA" id="ARBA00004651"/>
    </source>
</evidence>
<feature type="domain" description="EamA" evidence="8">
    <location>
        <begin position="7"/>
        <end position="140"/>
    </location>
</feature>
<comment type="subcellular location">
    <subcellularLocation>
        <location evidence="1">Cell membrane</location>
        <topology evidence="1">Multi-pass membrane protein</topology>
    </subcellularLocation>
</comment>
<dbReference type="OrthoDB" id="6707571at2"/>
<comment type="caution">
    <text evidence="9">The sequence shown here is derived from an EMBL/GenBank/DDBJ whole genome shotgun (WGS) entry which is preliminary data.</text>
</comment>
<evidence type="ECO:0000256" key="2">
    <source>
        <dbReference type="ARBA" id="ARBA00007362"/>
    </source>
</evidence>
<keyword evidence="6 7" id="KW-0472">Membrane</keyword>
<accession>A0A3L7JXM7</accession>
<comment type="similarity">
    <text evidence="2">Belongs to the EamA transporter family.</text>
</comment>
<feature type="transmembrane region" description="Helical" evidence="7">
    <location>
        <begin position="7"/>
        <end position="28"/>
    </location>
</feature>
<dbReference type="Proteomes" id="UP000276770">
    <property type="component" value="Unassembled WGS sequence"/>
</dbReference>
<proteinExistence type="inferred from homology"/>
<evidence type="ECO:0000259" key="8">
    <source>
        <dbReference type="Pfam" id="PF00892"/>
    </source>
</evidence>
<feature type="transmembrane region" description="Helical" evidence="7">
    <location>
        <begin position="215"/>
        <end position="233"/>
    </location>
</feature>
<dbReference type="InterPro" id="IPR000620">
    <property type="entry name" value="EamA_dom"/>
</dbReference>
<evidence type="ECO:0000313" key="9">
    <source>
        <dbReference type="EMBL" id="RLQ95547.1"/>
    </source>
</evidence>
<dbReference type="PANTHER" id="PTHR32322">
    <property type="entry name" value="INNER MEMBRANE TRANSPORTER"/>
    <property type="match status" value="1"/>
</dbReference>
<feature type="transmembrane region" description="Helical" evidence="7">
    <location>
        <begin position="126"/>
        <end position="146"/>
    </location>
</feature>
<keyword evidence="4 7" id="KW-0812">Transmembrane</keyword>
<evidence type="ECO:0000256" key="3">
    <source>
        <dbReference type="ARBA" id="ARBA00022475"/>
    </source>
</evidence>
<dbReference type="SUPFAM" id="SSF103481">
    <property type="entry name" value="Multidrug resistance efflux transporter EmrE"/>
    <property type="match status" value="2"/>
</dbReference>
<feature type="transmembrane region" description="Helical" evidence="7">
    <location>
        <begin position="67"/>
        <end position="90"/>
    </location>
</feature>
<dbReference type="RefSeq" id="WP_121680662.1">
    <property type="nucleotide sequence ID" value="NZ_RCVZ01000006.1"/>
</dbReference>
<feature type="transmembrane region" description="Helical" evidence="7">
    <location>
        <begin position="270"/>
        <end position="286"/>
    </location>
</feature>
<gene>
    <name evidence="9" type="ORF">D9X91_10995</name>
</gene>
<evidence type="ECO:0000256" key="7">
    <source>
        <dbReference type="SAM" id="Phobius"/>
    </source>
</evidence>
<sequence length="302" mass="33135">MTAKLPYIQIIIGASLWGIIGIFVNNLYTYGYTPMQVVAIRVSAAALILVGFALFKNHRIPKISLSDVKYFVGTGILSIVFFNWCLFFTIKESGLTVAAVLLYTAPAFVMLLSAILFQERITPSKMIALLTSIMGCSFVVGLLPGFDADITMVGFLSGIGAGVGYALYSIFGKFALLKYDSFTVTFYTFLFAAVFMLPISKLWEKGDVLTNPGAVINICCLGLLSTVLAYIFYTKGLETVESSRASIMATIEPVIAVLAGVIFFKETLTIWQTAGVFLIIFSVIIIQDKKEIEELRESQFHS</sequence>
<dbReference type="PANTHER" id="PTHR32322:SF18">
    <property type="entry name" value="S-ADENOSYLMETHIONINE_S-ADENOSYLHOMOCYSTEINE TRANSPORTER"/>
    <property type="match status" value="1"/>
</dbReference>
<feature type="transmembrane region" description="Helical" evidence="7">
    <location>
        <begin position="245"/>
        <end position="264"/>
    </location>
</feature>
<dbReference type="Pfam" id="PF00892">
    <property type="entry name" value="EamA"/>
    <property type="match status" value="2"/>
</dbReference>
<evidence type="ECO:0000256" key="4">
    <source>
        <dbReference type="ARBA" id="ARBA00022692"/>
    </source>
</evidence>
<protein>
    <submittedName>
        <fullName evidence="9">EamA family transporter</fullName>
    </submittedName>
</protein>
<dbReference type="GO" id="GO:0005886">
    <property type="term" value="C:plasma membrane"/>
    <property type="evidence" value="ECO:0007669"/>
    <property type="project" value="UniProtKB-SubCell"/>
</dbReference>
<evidence type="ECO:0000256" key="6">
    <source>
        <dbReference type="ARBA" id="ARBA00023136"/>
    </source>
</evidence>
<reference evidence="9 10" key="1">
    <citation type="submission" date="2018-10" db="EMBL/GenBank/DDBJ databases">
        <title>Falsibacillus sp. genome draft.</title>
        <authorList>
            <person name="Shi S."/>
        </authorList>
    </citation>
    <scope>NUCLEOTIDE SEQUENCE [LARGE SCALE GENOMIC DNA]</scope>
    <source>
        <strain evidence="9 10">GY 10110</strain>
    </source>
</reference>
<evidence type="ECO:0000313" key="10">
    <source>
        <dbReference type="Proteomes" id="UP000276770"/>
    </source>
</evidence>
<dbReference type="EMBL" id="RCVZ01000006">
    <property type="protein sequence ID" value="RLQ95547.1"/>
    <property type="molecule type" value="Genomic_DNA"/>
</dbReference>
<organism evidence="9 10">
    <name type="scientific">Falsibacillus albus</name>
    <dbReference type="NCBI Taxonomy" id="2478915"/>
    <lineage>
        <taxon>Bacteria</taxon>
        <taxon>Bacillati</taxon>
        <taxon>Bacillota</taxon>
        <taxon>Bacilli</taxon>
        <taxon>Bacillales</taxon>
        <taxon>Bacillaceae</taxon>
        <taxon>Falsibacillus</taxon>
    </lineage>
</organism>
<dbReference type="Gene3D" id="1.10.3730.20">
    <property type="match status" value="1"/>
</dbReference>
<feature type="transmembrane region" description="Helical" evidence="7">
    <location>
        <begin position="34"/>
        <end position="55"/>
    </location>
</feature>
<name>A0A3L7JXM7_9BACI</name>
<keyword evidence="10" id="KW-1185">Reference proteome</keyword>
<feature type="transmembrane region" description="Helical" evidence="7">
    <location>
        <begin position="96"/>
        <end position="117"/>
    </location>
</feature>
<feature type="domain" description="EamA" evidence="8">
    <location>
        <begin position="154"/>
        <end position="286"/>
    </location>
</feature>
<feature type="transmembrane region" description="Helical" evidence="7">
    <location>
        <begin position="184"/>
        <end position="203"/>
    </location>
</feature>
<feature type="transmembrane region" description="Helical" evidence="7">
    <location>
        <begin position="152"/>
        <end position="172"/>
    </location>
</feature>